<dbReference type="Pfam" id="PF01145">
    <property type="entry name" value="Band_7"/>
    <property type="match status" value="1"/>
</dbReference>
<dbReference type="InterPro" id="IPR001107">
    <property type="entry name" value="Band_7"/>
</dbReference>
<dbReference type="SMART" id="SM00244">
    <property type="entry name" value="PHB"/>
    <property type="match status" value="1"/>
</dbReference>
<dbReference type="PIRSF" id="PIRSF005651">
    <property type="entry name" value="HflC"/>
    <property type="match status" value="1"/>
</dbReference>
<keyword evidence="9" id="KW-1185">Reference proteome</keyword>
<dbReference type="InterPro" id="IPR036013">
    <property type="entry name" value="Band_7/SPFH_dom_sf"/>
</dbReference>
<comment type="similarity">
    <text evidence="2 6">Belongs to the band 7/mec-2 family. HflC subfamily.</text>
</comment>
<dbReference type="RefSeq" id="WP_320498941.1">
    <property type="nucleotide sequence ID" value="NZ_JAXCLX010000001.1"/>
</dbReference>
<evidence type="ECO:0000256" key="5">
    <source>
        <dbReference type="ARBA" id="ARBA00023136"/>
    </source>
</evidence>
<protein>
    <recommendedName>
        <fullName evidence="6">Protein HflC</fullName>
    </recommendedName>
</protein>
<keyword evidence="4" id="KW-1133">Transmembrane helix</keyword>
<dbReference type="InterPro" id="IPR010200">
    <property type="entry name" value="HflC"/>
</dbReference>
<name>A0ABU5DTI2_9PROT</name>
<evidence type="ECO:0000256" key="2">
    <source>
        <dbReference type="ARBA" id="ARBA00007862"/>
    </source>
</evidence>
<keyword evidence="5" id="KW-0472">Membrane</keyword>
<keyword evidence="3" id="KW-0812">Transmembrane</keyword>
<gene>
    <name evidence="8" type="ORF">SMD31_01885</name>
</gene>
<evidence type="ECO:0000256" key="3">
    <source>
        <dbReference type="ARBA" id="ARBA00022692"/>
    </source>
</evidence>
<evidence type="ECO:0000256" key="6">
    <source>
        <dbReference type="PIRNR" id="PIRNR005651"/>
    </source>
</evidence>
<proteinExistence type="inferred from homology"/>
<evidence type="ECO:0000259" key="7">
    <source>
        <dbReference type="SMART" id="SM00244"/>
    </source>
</evidence>
<dbReference type="Proteomes" id="UP001271769">
    <property type="component" value="Unassembled WGS sequence"/>
</dbReference>
<evidence type="ECO:0000313" key="9">
    <source>
        <dbReference type="Proteomes" id="UP001271769"/>
    </source>
</evidence>
<evidence type="ECO:0000313" key="8">
    <source>
        <dbReference type="EMBL" id="MDY0870647.1"/>
    </source>
</evidence>
<dbReference type="PANTHER" id="PTHR42911">
    <property type="entry name" value="MODULATOR OF FTSH PROTEASE HFLC"/>
    <property type="match status" value="1"/>
</dbReference>
<keyword evidence="8" id="KW-0645">Protease</keyword>
<dbReference type="Gene3D" id="3.30.479.30">
    <property type="entry name" value="Band 7 domain"/>
    <property type="match status" value="1"/>
</dbReference>
<dbReference type="GO" id="GO:0008233">
    <property type="term" value="F:peptidase activity"/>
    <property type="evidence" value="ECO:0007669"/>
    <property type="project" value="UniProtKB-KW"/>
</dbReference>
<dbReference type="GO" id="GO:0006508">
    <property type="term" value="P:proteolysis"/>
    <property type="evidence" value="ECO:0007669"/>
    <property type="project" value="UniProtKB-KW"/>
</dbReference>
<sequence length="295" mass="33033">MNQSKVIVLAIIAVLFAILAYSSTYVVQQAESAIVLRFGNPQVVIDEPGLKLKMPIADQVILLDRRVLNFDAPAQELLTRDQKRVVISAFVRYQITNSLKFYQVGRTYSNAESQIRSVLGSTLRSVIGNVALADTLTPKRADIMRQIHTELTRQAAEPYGIKIVDVRFKRVDLPAQNSDAVFNSMRKQRAQEAARIRAEGAREARQKTAEADKERVVKIAEARKQSEILRGQADGEAIKIYNEAFGRDPAFFDFYRSLQAMQDGLKGDTTTYVGPPNGDFFRFFGSELGKPAKTQ</sequence>
<dbReference type="EMBL" id="JAXCLX010000001">
    <property type="protein sequence ID" value="MDY0870647.1"/>
    <property type="molecule type" value="Genomic_DNA"/>
</dbReference>
<comment type="function">
    <text evidence="6">HflC and HflK could regulate a protease.</text>
</comment>
<dbReference type="CDD" id="cd03405">
    <property type="entry name" value="SPFH_HflC"/>
    <property type="match status" value="1"/>
</dbReference>
<reference evidence="8 9" key="1">
    <citation type="journal article" date="2013" name="Antonie Van Leeuwenhoek">
        <title>Dongia rigui sp. nov., isolated from freshwater of a large wetland in Korea.</title>
        <authorList>
            <person name="Baik K.S."/>
            <person name="Hwang Y.M."/>
            <person name="Choi J.S."/>
            <person name="Kwon J."/>
            <person name="Seong C.N."/>
        </authorList>
    </citation>
    <scope>NUCLEOTIDE SEQUENCE [LARGE SCALE GENOMIC DNA]</scope>
    <source>
        <strain evidence="8 9">04SU4-P</strain>
    </source>
</reference>
<comment type="caution">
    <text evidence="8">The sequence shown here is derived from an EMBL/GenBank/DDBJ whole genome shotgun (WGS) entry which is preliminary data.</text>
</comment>
<dbReference type="SUPFAM" id="SSF117892">
    <property type="entry name" value="Band 7/SPFH domain"/>
    <property type="match status" value="1"/>
</dbReference>
<keyword evidence="8" id="KW-0378">Hydrolase</keyword>
<evidence type="ECO:0000256" key="1">
    <source>
        <dbReference type="ARBA" id="ARBA00004167"/>
    </source>
</evidence>
<feature type="domain" description="Band 7" evidence="7">
    <location>
        <begin position="22"/>
        <end position="185"/>
    </location>
</feature>
<comment type="subcellular location">
    <subcellularLocation>
        <location evidence="1">Membrane</location>
        <topology evidence="1">Single-pass membrane protein</topology>
    </subcellularLocation>
</comment>
<organism evidence="8 9">
    <name type="scientific">Dongia rigui</name>
    <dbReference type="NCBI Taxonomy" id="940149"/>
    <lineage>
        <taxon>Bacteria</taxon>
        <taxon>Pseudomonadati</taxon>
        <taxon>Pseudomonadota</taxon>
        <taxon>Alphaproteobacteria</taxon>
        <taxon>Rhodospirillales</taxon>
        <taxon>Dongiaceae</taxon>
        <taxon>Dongia</taxon>
    </lineage>
</organism>
<evidence type="ECO:0000256" key="4">
    <source>
        <dbReference type="ARBA" id="ARBA00022989"/>
    </source>
</evidence>
<accession>A0ABU5DTI2</accession>
<dbReference type="PANTHER" id="PTHR42911:SF1">
    <property type="entry name" value="MODULATOR OF FTSH PROTEASE HFLC"/>
    <property type="match status" value="1"/>
</dbReference>